<reference evidence="10" key="1">
    <citation type="submission" date="2020-10" db="EMBL/GenBank/DDBJ databases">
        <title>ChiBAC.</title>
        <authorList>
            <person name="Zenner C."/>
            <person name="Hitch T.C.A."/>
            <person name="Clavel T."/>
        </authorList>
    </citation>
    <scope>NUCLEOTIDE SEQUENCE</scope>
    <source>
        <strain evidence="10">DSM 107454</strain>
    </source>
</reference>
<protein>
    <recommendedName>
        <fullName evidence="9">Endoribonuclease YbeY</fullName>
        <ecNumber evidence="9">3.1.-.-</ecNumber>
    </recommendedName>
</protein>
<comment type="caution">
    <text evidence="10">The sequence shown here is derived from an EMBL/GenBank/DDBJ whole genome shotgun (WGS) entry which is preliminary data.</text>
</comment>
<dbReference type="PROSITE" id="PS01306">
    <property type="entry name" value="UPF0054"/>
    <property type="match status" value="1"/>
</dbReference>
<comment type="function">
    <text evidence="9">Single strand-specific metallo-endoribonuclease involved in late-stage 70S ribosome quality control and in maturation of the 3' terminus of the 16S rRNA.</text>
</comment>
<feature type="binding site" evidence="9">
    <location>
        <position position="127"/>
    </location>
    <ligand>
        <name>Zn(2+)</name>
        <dbReference type="ChEBI" id="CHEBI:29105"/>
        <note>catalytic</note>
    </ligand>
</feature>
<dbReference type="GO" id="GO:0008270">
    <property type="term" value="F:zinc ion binding"/>
    <property type="evidence" value="ECO:0007669"/>
    <property type="project" value="UniProtKB-UniRule"/>
</dbReference>
<evidence type="ECO:0000256" key="3">
    <source>
        <dbReference type="ARBA" id="ARBA00022552"/>
    </source>
</evidence>
<dbReference type="NCBIfam" id="TIGR00043">
    <property type="entry name" value="rRNA maturation RNase YbeY"/>
    <property type="match status" value="1"/>
</dbReference>
<proteinExistence type="inferred from homology"/>
<evidence type="ECO:0000256" key="5">
    <source>
        <dbReference type="ARBA" id="ARBA00022723"/>
    </source>
</evidence>
<dbReference type="EC" id="3.1.-.-" evidence="9"/>
<dbReference type="RefSeq" id="WP_226392612.1">
    <property type="nucleotide sequence ID" value="NZ_JADCKB010000010.1"/>
</dbReference>
<feature type="binding site" evidence="9">
    <location>
        <position position="137"/>
    </location>
    <ligand>
        <name>Zn(2+)</name>
        <dbReference type="ChEBI" id="CHEBI:29105"/>
        <note>catalytic</note>
    </ligand>
</feature>
<dbReference type="AlphaFoldDB" id="A0A9D5LY19"/>
<keyword evidence="4 9" id="KW-0540">Nuclease</keyword>
<keyword evidence="9" id="KW-0963">Cytoplasm</keyword>
<keyword evidence="8 9" id="KW-0862">Zinc</keyword>
<evidence type="ECO:0000256" key="7">
    <source>
        <dbReference type="ARBA" id="ARBA00022801"/>
    </source>
</evidence>
<dbReference type="InterPro" id="IPR002036">
    <property type="entry name" value="YbeY"/>
</dbReference>
<dbReference type="InterPro" id="IPR020549">
    <property type="entry name" value="YbeY_CS"/>
</dbReference>
<dbReference type="PANTHER" id="PTHR46986:SF1">
    <property type="entry name" value="ENDORIBONUCLEASE YBEY, CHLOROPLASTIC"/>
    <property type="match status" value="1"/>
</dbReference>
<evidence type="ECO:0000256" key="2">
    <source>
        <dbReference type="ARBA" id="ARBA00022517"/>
    </source>
</evidence>
<feature type="binding site" evidence="9">
    <location>
        <position position="131"/>
    </location>
    <ligand>
        <name>Zn(2+)</name>
        <dbReference type="ChEBI" id="CHEBI:29105"/>
        <note>catalytic</note>
    </ligand>
</feature>
<dbReference type="PANTHER" id="PTHR46986">
    <property type="entry name" value="ENDORIBONUCLEASE YBEY, CHLOROPLASTIC"/>
    <property type="match status" value="1"/>
</dbReference>
<evidence type="ECO:0000313" key="11">
    <source>
        <dbReference type="Proteomes" id="UP000806542"/>
    </source>
</evidence>
<keyword evidence="3 9" id="KW-0698">rRNA processing</keyword>
<dbReference type="EMBL" id="JADCKB010000010">
    <property type="protein sequence ID" value="MBE5040066.1"/>
    <property type="molecule type" value="Genomic_DNA"/>
</dbReference>
<accession>A0A9D5LY19</accession>
<comment type="similarity">
    <text evidence="1 9">Belongs to the endoribonuclease YbeY family.</text>
</comment>
<evidence type="ECO:0000256" key="4">
    <source>
        <dbReference type="ARBA" id="ARBA00022722"/>
    </source>
</evidence>
<dbReference type="InterPro" id="IPR023091">
    <property type="entry name" value="MetalPrtase_cat_dom_sf_prd"/>
</dbReference>
<dbReference type="Proteomes" id="UP000806542">
    <property type="component" value="Unassembled WGS sequence"/>
</dbReference>
<comment type="cofactor">
    <cofactor evidence="9">
        <name>Zn(2+)</name>
        <dbReference type="ChEBI" id="CHEBI:29105"/>
    </cofactor>
    <text evidence="9">Binds 1 zinc ion.</text>
</comment>
<evidence type="ECO:0000256" key="1">
    <source>
        <dbReference type="ARBA" id="ARBA00010875"/>
    </source>
</evidence>
<evidence type="ECO:0000313" key="10">
    <source>
        <dbReference type="EMBL" id="MBE5040066.1"/>
    </source>
</evidence>
<evidence type="ECO:0000256" key="8">
    <source>
        <dbReference type="ARBA" id="ARBA00022833"/>
    </source>
</evidence>
<comment type="subcellular location">
    <subcellularLocation>
        <location evidence="9">Cytoplasm</location>
    </subcellularLocation>
</comment>
<dbReference type="Gene3D" id="3.40.390.30">
    <property type="entry name" value="Metalloproteases ('zincins'), catalytic domain"/>
    <property type="match status" value="1"/>
</dbReference>
<dbReference type="GO" id="GO:0004222">
    <property type="term" value="F:metalloendopeptidase activity"/>
    <property type="evidence" value="ECO:0007669"/>
    <property type="project" value="InterPro"/>
</dbReference>
<dbReference type="GO" id="GO:0005737">
    <property type="term" value="C:cytoplasm"/>
    <property type="evidence" value="ECO:0007669"/>
    <property type="project" value="UniProtKB-SubCell"/>
</dbReference>
<dbReference type="SUPFAM" id="SSF55486">
    <property type="entry name" value="Metalloproteases ('zincins'), catalytic domain"/>
    <property type="match status" value="1"/>
</dbReference>
<name>A0A9D5LY19_9FIRM</name>
<sequence length="161" mass="18555">MKISFLNQQKKYKVTAALKALIRQAAETSLSYMGFDRETEISVVLTDNEEIRVLNAMHRGIDRATDVLSFPMFEYDENGEIVEDFADEDETEPLCLGDIVISLERAAEQAEEYGHSFEREVGFLTVHSMLHLLGYDHMTPEEETEMFSYQEKILEEMGLCR</sequence>
<organism evidence="10 11">
    <name type="scientific">Ructibacterium gallinarum</name>
    <dbReference type="NCBI Taxonomy" id="2779355"/>
    <lineage>
        <taxon>Bacteria</taxon>
        <taxon>Bacillati</taxon>
        <taxon>Bacillota</taxon>
        <taxon>Clostridia</taxon>
        <taxon>Eubacteriales</taxon>
        <taxon>Oscillospiraceae</taxon>
        <taxon>Ructibacterium</taxon>
    </lineage>
</organism>
<dbReference type="GO" id="GO:0004521">
    <property type="term" value="F:RNA endonuclease activity"/>
    <property type="evidence" value="ECO:0007669"/>
    <property type="project" value="UniProtKB-UniRule"/>
</dbReference>
<keyword evidence="5 9" id="KW-0479">Metal-binding</keyword>
<keyword evidence="11" id="KW-1185">Reference proteome</keyword>
<dbReference type="GO" id="GO:0006364">
    <property type="term" value="P:rRNA processing"/>
    <property type="evidence" value="ECO:0007669"/>
    <property type="project" value="UniProtKB-UniRule"/>
</dbReference>
<gene>
    <name evidence="9 10" type="primary">ybeY</name>
    <name evidence="10" type="ORF">INF28_06255</name>
</gene>
<dbReference type="HAMAP" id="MF_00009">
    <property type="entry name" value="Endoribonucl_YbeY"/>
    <property type="match status" value="1"/>
</dbReference>
<keyword evidence="2 9" id="KW-0690">Ribosome biogenesis</keyword>
<keyword evidence="6 9" id="KW-0255">Endonuclease</keyword>
<evidence type="ECO:0000256" key="6">
    <source>
        <dbReference type="ARBA" id="ARBA00022759"/>
    </source>
</evidence>
<evidence type="ECO:0000256" key="9">
    <source>
        <dbReference type="HAMAP-Rule" id="MF_00009"/>
    </source>
</evidence>
<keyword evidence="7 9" id="KW-0378">Hydrolase</keyword>
<dbReference type="Pfam" id="PF02130">
    <property type="entry name" value="YbeY"/>
    <property type="match status" value="1"/>
</dbReference>